<dbReference type="AlphaFoldDB" id="A0A0H1B8D6"/>
<keyword evidence="3" id="KW-1185">Reference proteome</keyword>
<protein>
    <submittedName>
        <fullName evidence="2">Uncharacterized protein</fullName>
    </submittedName>
</protein>
<gene>
    <name evidence="2" type="ORF">EMPG_16862</name>
</gene>
<accession>A0A0H1B8D6</accession>
<evidence type="ECO:0000313" key="3">
    <source>
        <dbReference type="Proteomes" id="UP000053573"/>
    </source>
</evidence>
<sequence>MGQVSGASPRWWAWVLLLVPPLGVTVAAWNLMVNYRGKRRWEEEEAERVGRAKL</sequence>
<dbReference type="Proteomes" id="UP000053573">
    <property type="component" value="Unassembled WGS sequence"/>
</dbReference>
<evidence type="ECO:0000256" key="1">
    <source>
        <dbReference type="SAM" id="Phobius"/>
    </source>
</evidence>
<dbReference type="EMBL" id="LDEV01002782">
    <property type="protein sequence ID" value="KLJ07665.1"/>
    <property type="molecule type" value="Genomic_DNA"/>
</dbReference>
<organism evidence="2 3">
    <name type="scientific">Blastomyces silverae</name>
    <dbReference type="NCBI Taxonomy" id="2060906"/>
    <lineage>
        <taxon>Eukaryota</taxon>
        <taxon>Fungi</taxon>
        <taxon>Dikarya</taxon>
        <taxon>Ascomycota</taxon>
        <taxon>Pezizomycotina</taxon>
        <taxon>Eurotiomycetes</taxon>
        <taxon>Eurotiomycetidae</taxon>
        <taxon>Onygenales</taxon>
        <taxon>Ajellomycetaceae</taxon>
        <taxon>Blastomyces</taxon>
    </lineage>
</organism>
<comment type="caution">
    <text evidence="2">The sequence shown here is derived from an EMBL/GenBank/DDBJ whole genome shotgun (WGS) entry which is preliminary data.</text>
</comment>
<evidence type="ECO:0000313" key="2">
    <source>
        <dbReference type="EMBL" id="KLJ07665.1"/>
    </source>
</evidence>
<reference evidence="3" key="1">
    <citation type="journal article" date="2015" name="PLoS Genet.">
        <title>The dynamic genome and transcriptome of the human fungal pathogen Blastomyces and close relative Emmonsia.</title>
        <authorList>
            <person name="Munoz J.F."/>
            <person name="Gauthier G.M."/>
            <person name="Desjardins C.A."/>
            <person name="Gallo J.E."/>
            <person name="Holder J."/>
            <person name="Sullivan T.D."/>
            <person name="Marty A.J."/>
            <person name="Carmen J.C."/>
            <person name="Chen Z."/>
            <person name="Ding L."/>
            <person name="Gujja S."/>
            <person name="Magrini V."/>
            <person name="Misas E."/>
            <person name="Mitreva M."/>
            <person name="Priest M."/>
            <person name="Saif S."/>
            <person name="Whiston E.A."/>
            <person name="Young S."/>
            <person name="Zeng Q."/>
            <person name="Goldman W.E."/>
            <person name="Mardis E.R."/>
            <person name="Taylor J.W."/>
            <person name="McEwen J.G."/>
            <person name="Clay O.K."/>
            <person name="Klein B.S."/>
            <person name="Cuomo C.A."/>
        </authorList>
    </citation>
    <scope>NUCLEOTIDE SEQUENCE [LARGE SCALE GENOMIC DNA]</scope>
    <source>
        <strain evidence="3">UAMH 139</strain>
    </source>
</reference>
<feature type="transmembrane region" description="Helical" evidence="1">
    <location>
        <begin position="12"/>
        <end position="32"/>
    </location>
</feature>
<keyword evidence="1" id="KW-0812">Transmembrane</keyword>
<proteinExistence type="predicted"/>
<name>A0A0H1B8D6_9EURO</name>
<keyword evidence="1" id="KW-0472">Membrane</keyword>
<keyword evidence="1" id="KW-1133">Transmembrane helix</keyword>
<dbReference type="STRING" id="2060906.A0A0H1B8D6"/>